<dbReference type="PANTHER" id="PTHR30589:SF0">
    <property type="entry name" value="PHOSPHATIDYLGLYCEROL--PROLIPOPROTEIN DIACYLGLYCERYL TRANSFERASE"/>
    <property type="match status" value="1"/>
</dbReference>
<evidence type="ECO:0000256" key="6">
    <source>
        <dbReference type="ARBA" id="ARBA00023136"/>
    </source>
</evidence>
<keyword evidence="2" id="KW-1003">Cell membrane</keyword>
<evidence type="ECO:0000256" key="3">
    <source>
        <dbReference type="ARBA" id="ARBA00022679"/>
    </source>
</evidence>
<keyword evidence="4 7" id="KW-0812">Transmembrane</keyword>
<dbReference type="OrthoDB" id="871140at2"/>
<keyword evidence="3 8" id="KW-0808">Transferase</keyword>
<evidence type="ECO:0000313" key="8">
    <source>
        <dbReference type="EMBL" id="QDT65581.1"/>
    </source>
</evidence>
<accession>A0A517TB28</accession>
<dbReference type="Proteomes" id="UP000319976">
    <property type="component" value="Chromosome"/>
</dbReference>
<dbReference type="PANTHER" id="PTHR30589">
    <property type="entry name" value="PROLIPOPROTEIN DIACYLGLYCERYL TRANSFERASE"/>
    <property type="match status" value="1"/>
</dbReference>
<organism evidence="8 9">
    <name type="scientific">Calycomorphotria hydatis</name>
    <dbReference type="NCBI Taxonomy" id="2528027"/>
    <lineage>
        <taxon>Bacteria</taxon>
        <taxon>Pseudomonadati</taxon>
        <taxon>Planctomycetota</taxon>
        <taxon>Planctomycetia</taxon>
        <taxon>Planctomycetales</taxon>
        <taxon>Planctomycetaceae</taxon>
        <taxon>Calycomorphotria</taxon>
    </lineage>
</organism>
<evidence type="ECO:0000256" key="1">
    <source>
        <dbReference type="ARBA" id="ARBA00007150"/>
    </source>
</evidence>
<feature type="transmembrane region" description="Helical" evidence="7">
    <location>
        <begin position="62"/>
        <end position="86"/>
    </location>
</feature>
<keyword evidence="6 7" id="KW-0472">Membrane</keyword>
<protein>
    <submittedName>
        <fullName evidence="8">Prolipoprotein diacylglyceryl transferase</fullName>
        <ecNumber evidence="8">2.4.99.-</ecNumber>
    </submittedName>
</protein>
<feature type="transmembrane region" description="Helical" evidence="7">
    <location>
        <begin position="178"/>
        <end position="196"/>
    </location>
</feature>
<dbReference type="Pfam" id="PF01790">
    <property type="entry name" value="LGT"/>
    <property type="match status" value="1"/>
</dbReference>
<dbReference type="EC" id="2.4.99.-" evidence="8"/>
<dbReference type="GO" id="GO:0042158">
    <property type="term" value="P:lipoprotein biosynthetic process"/>
    <property type="evidence" value="ECO:0007669"/>
    <property type="project" value="InterPro"/>
</dbReference>
<evidence type="ECO:0000256" key="7">
    <source>
        <dbReference type="SAM" id="Phobius"/>
    </source>
</evidence>
<dbReference type="RefSeq" id="WP_145263744.1">
    <property type="nucleotide sequence ID" value="NZ_CP036316.1"/>
</dbReference>
<dbReference type="InterPro" id="IPR001640">
    <property type="entry name" value="Lgt"/>
</dbReference>
<comment type="similarity">
    <text evidence="1">Belongs to the Lgt family.</text>
</comment>
<name>A0A517TB28_9PLAN</name>
<dbReference type="GO" id="GO:0008961">
    <property type="term" value="F:phosphatidylglycerol-prolipoprotein diacylglyceryl transferase activity"/>
    <property type="evidence" value="ECO:0007669"/>
    <property type="project" value="InterPro"/>
</dbReference>
<feature type="transmembrane region" description="Helical" evidence="7">
    <location>
        <begin position="208"/>
        <end position="228"/>
    </location>
</feature>
<dbReference type="GO" id="GO:0005886">
    <property type="term" value="C:plasma membrane"/>
    <property type="evidence" value="ECO:0007669"/>
    <property type="project" value="InterPro"/>
</dbReference>
<evidence type="ECO:0000256" key="5">
    <source>
        <dbReference type="ARBA" id="ARBA00022989"/>
    </source>
</evidence>
<keyword evidence="9" id="KW-1185">Reference proteome</keyword>
<dbReference type="KEGG" id="chya:V22_28360"/>
<feature type="transmembrane region" description="Helical" evidence="7">
    <location>
        <begin position="6"/>
        <end position="24"/>
    </location>
</feature>
<dbReference type="AlphaFoldDB" id="A0A517TB28"/>
<feature type="transmembrane region" description="Helical" evidence="7">
    <location>
        <begin position="36"/>
        <end position="56"/>
    </location>
</feature>
<sequence length="239" mass="25765">MLPWAYPFIMGTAILAGFLLSRNQRAALGLSRGERLAIALGAFCGAMVGAKLPFLFADWNGFLTGTAWLTGGKTILGGLVGGYLGVELAKWSLDIKVRTGDTFAVAVPVSIAIGRLGCLAAGCCYGTPTDLPWGIAFAKTAGDALKRHPTQIYEAMFHLTAAGILYVMKRDGLCKGQLIRLYIIAYCGYRFLSEFIRPEARMWTGLTGYQWAALVIAAGFMALVIVSWDDPDNVRVAKQ</sequence>
<reference evidence="8 9" key="1">
    <citation type="submission" date="2019-02" db="EMBL/GenBank/DDBJ databases">
        <title>Deep-cultivation of Planctomycetes and their phenomic and genomic characterization uncovers novel biology.</title>
        <authorList>
            <person name="Wiegand S."/>
            <person name="Jogler M."/>
            <person name="Boedeker C."/>
            <person name="Pinto D."/>
            <person name="Vollmers J."/>
            <person name="Rivas-Marin E."/>
            <person name="Kohn T."/>
            <person name="Peeters S.H."/>
            <person name="Heuer A."/>
            <person name="Rast P."/>
            <person name="Oberbeckmann S."/>
            <person name="Bunk B."/>
            <person name="Jeske O."/>
            <person name="Meyerdierks A."/>
            <person name="Storesund J.E."/>
            <person name="Kallscheuer N."/>
            <person name="Luecker S."/>
            <person name="Lage O.M."/>
            <person name="Pohl T."/>
            <person name="Merkel B.J."/>
            <person name="Hornburger P."/>
            <person name="Mueller R.-W."/>
            <person name="Bruemmer F."/>
            <person name="Labrenz M."/>
            <person name="Spormann A.M."/>
            <person name="Op den Camp H."/>
            <person name="Overmann J."/>
            <person name="Amann R."/>
            <person name="Jetten M.S.M."/>
            <person name="Mascher T."/>
            <person name="Medema M.H."/>
            <person name="Devos D.P."/>
            <person name="Kaster A.-K."/>
            <person name="Ovreas L."/>
            <person name="Rohde M."/>
            <person name="Galperin M.Y."/>
            <person name="Jogler C."/>
        </authorList>
    </citation>
    <scope>NUCLEOTIDE SEQUENCE [LARGE SCALE GENOMIC DNA]</scope>
    <source>
        <strain evidence="8 9">V22</strain>
    </source>
</reference>
<evidence type="ECO:0000256" key="2">
    <source>
        <dbReference type="ARBA" id="ARBA00022475"/>
    </source>
</evidence>
<dbReference type="EMBL" id="CP036316">
    <property type="protein sequence ID" value="QDT65581.1"/>
    <property type="molecule type" value="Genomic_DNA"/>
</dbReference>
<keyword evidence="5 7" id="KW-1133">Transmembrane helix</keyword>
<gene>
    <name evidence="8" type="primary">lgt_1</name>
    <name evidence="8" type="ORF">V22_28360</name>
</gene>
<keyword evidence="8" id="KW-0328">Glycosyltransferase</keyword>
<evidence type="ECO:0000313" key="9">
    <source>
        <dbReference type="Proteomes" id="UP000319976"/>
    </source>
</evidence>
<keyword evidence="8" id="KW-0449">Lipoprotein</keyword>
<proteinExistence type="inferred from homology"/>
<evidence type="ECO:0000256" key="4">
    <source>
        <dbReference type="ARBA" id="ARBA00022692"/>
    </source>
</evidence>